<dbReference type="PROSITE" id="PS50902">
    <property type="entry name" value="FLAVODOXIN_LIKE"/>
    <property type="match status" value="1"/>
</dbReference>
<keyword evidence="1" id="KW-0479">Metal-binding</keyword>
<dbReference type="GO" id="GO:0046872">
    <property type="term" value="F:metal ion binding"/>
    <property type="evidence" value="ECO:0007669"/>
    <property type="project" value="UniProtKB-KW"/>
</dbReference>
<dbReference type="GO" id="GO:0010181">
    <property type="term" value="F:FMN binding"/>
    <property type="evidence" value="ECO:0007669"/>
    <property type="project" value="InterPro"/>
</dbReference>
<dbReference type="RefSeq" id="WP_162664106.1">
    <property type="nucleotide sequence ID" value="NZ_CP048020.1"/>
</dbReference>
<reference evidence="6 7" key="1">
    <citation type="submission" date="2020-01" db="EMBL/GenBank/DDBJ databases">
        <title>Complete genome sequence of a human oral phylogroup 1 Treponema sp. strain ATCC 700766, originally isolated from periodontitis dental plaque.</title>
        <authorList>
            <person name="Chan Y."/>
            <person name="Huo Y.-B."/>
            <person name="Yu X.-L."/>
            <person name="Zeng H."/>
            <person name="Leung W.-K."/>
            <person name="Watt R.M."/>
        </authorList>
    </citation>
    <scope>NUCLEOTIDE SEQUENCE [LARGE SCALE GENOMIC DNA]</scope>
    <source>
        <strain evidence="6 7">OMZ 804</strain>
    </source>
</reference>
<dbReference type="PROSITE" id="PS51379">
    <property type="entry name" value="4FE4S_FER_2"/>
    <property type="match status" value="1"/>
</dbReference>
<organism evidence="6 7">
    <name type="scientific">Treponema vincentii</name>
    <dbReference type="NCBI Taxonomy" id="69710"/>
    <lineage>
        <taxon>Bacteria</taxon>
        <taxon>Pseudomonadati</taxon>
        <taxon>Spirochaetota</taxon>
        <taxon>Spirochaetia</taxon>
        <taxon>Spirochaetales</taxon>
        <taxon>Treponemataceae</taxon>
        <taxon>Treponema</taxon>
    </lineage>
</organism>
<dbReference type="InterPro" id="IPR017896">
    <property type="entry name" value="4Fe4S_Fe-S-bd"/>
</dbReference>
<feature type="domain" description="Flavodoxin-like" evidence="4">
    <location>
        <begin position="7"/>
        <end position="155"/>
    </location>
</feature>
<evidence type="ECO:0000259" key="5">
    <source>
        <dbReference type="PROSITE" id="PS51379"/>
    </source>
</evidence>
<evidence type="ECO:0000259" key="4">
    <source>
        <dbReference type="PROSITE" id="PS50902"/>
    </source>
</evidence>
<dbReference type="EMBL" id="CP048020">
    <property type="protein sequence ID" value="QHX43799.1"/>
    <property type="molecule type" value="Genomic_DNA"/>
</dbReference>
<dbReference type="Pfam" id="PF12837">
    <property type="entry name" value="Fer4_6"/>
    <property type="match status" value="1"/>
</dbReference>
<dbReference type="InterPro" id="IPR008254">
    <property type="entry name" value="Flavodoxin/NO_synth"/>
</dbReference>
<dbReference type="Gene3D" id="3.40.50.360">
    <property type="match status" value="1"/>
</dbReference>
<gene>
    <name evidence="6" type="ORF">GWP43_10470</name>
</gene>
<evidence type="ECO:0000256" key="1">
    <source>
        <dbReference type="ARBA" id="ARBA00022723"/>
    </source>
</evidence>
<evidence type="ECO:0000313" key="7">
    <source>
        <dbReference type="Proteomes" id="UP000464374"/>
    </source>
</evidence>
<accession>A0A6P1Y345</accession>
<dbReference type="InterPro" id="IPR047964">
    <property type="entry name" value="EFR1-like"/>
</dbReference>
<dbReference type="InterPro" id="IPR029039">
    <property type="entry name" value="Flavoprotein-like_sf"/>
</dbReference>
<keyword evidence="3" id="KW-0411">Iron-sulfur</keyword>
<dbReference type="NCBIfam" id="NF038196">
    <property type="entry name" value="ferrodoxin_EFR1"/>
    <property type="match status" value="1"/>
</dbReference>
<dbReference type="InterPro" id="IPR017900">
    <property type="entry name" value="4Fe4S_Fe_S_CS"/>
</dbReference>
<feature type="domain" description="4Fe-4S ferredoxin-type" evidence="5">
    <location>
        <begin position="195"/>
        <end position="224"/>
    </location>
</feature>
<dbReference type="PANTHER" id="PTHR43122">
    <property type="entry name" value="FERREDOXIN SUBUNIT OF PYRUVATE:FLAVODOXIN OXIDOREDUCTASE-RELATED"/>
    <property type="match status" value="1"/>
</dbReference>
<sequence>MQPIKNIKAVFFSPTGNTKRVVERLAALLSQKLNLPVESDDFTLPAAHVDARTYSSEDLVIFGVPTYAGRIPNKVLPFVQNLFKGKRTPAVAVVTFGNRSFDNSLSELHMELEKNNFSVIGAGAVVCKHAFAEVGIGRPDDADEKRIAAFADTVFGKLQKSALPLSNASIKRNEALTAYYVPLGTDGKPVNFLKAKPVTDKAKCDNCGVCAAVCPMGSIDKNDVSLVPGICIKCQACIVHCHTKAKSFDDPLFLSHKAMLEQNYTRPAASEFFTE</sequence>
<evidence type="ECO:0000256" key="2">
    <source>
        <dbReference type="ARBA" id="ARBA00023004"/>
    </source>
</evidence>
<dbReference type="SUPFAM" id="SSF52218">
    <property type="entry name" value="Flavoproteins"/>
    <property type="match status" value="1"/>
</dbReference>
<dbReference type="PROSITE" id="PS00198">
    <property type="entry name" value="4FE4S_FER_1"/>
    <property type="match status" value="1"/>
</dbReference>
<keyword evidence="2" id="KW-0408">Iron</keyword>
<name>A0A6P1Y345_9SPIR</name>
<proteinExistence type="predicted"/>
<dbReference type="Proteomes" id="UP000464374">
    <property type="component" value="Chromosome"/>
</dbReference>
<dbReference type="AlphaFoldDB" id="A0A6P1Y345"/>
<dbReference type="SUPFAM" id="SSF54862">
    <property type="entry name" value="4Fe-4S ferredoxins"/>
    <property type="match status" value="1"/>
</dbReference>
<dbReference type="Gene3D" id="3.30.70.20">
    <property type="match status" value="1"/>
</dbReference>
<evidence type="ECO:0000256" key="3">
    <source>
        <dbReference type="ARBA" id="ARBA00023014"/>
    </source>
</evidence>
<dbReference type="GO" id="GO:0051536">
    <property type="term" value="F:iron-sulfur cluster binding"/>
    <property type="evidence" value="ECO:0007669"/>
    <property type="project" value="UniProtKB-KW"/>
</dbReference>
<dbReference type="KEGG" id="trz:GWP43_10470"/>
<evidence type="ECO:0000313" key="6">
    <source>
        <dbReference type="EMBL" id="QHX43799.1"/>
    </source>
</evidence>
<protein>
    <submittedName>
        <fullName evidence="6">Ferredoxin</fullName>
    </submittedName>
</protein>
<dbReference type="PANTHER" id="PTHR43122:SF1">
    <property type="entry name" value="IRON-SULFUR-BINDING PROTEIN"/>
    <property type="match status" value="1"/>
</dbReference>